<evidence type="ECO:0000313" key="2">
    <source>
        <dbReference type="Proteomes" id="UP000295030"/>
    </source>
</evidence>
<dbReference type="Proteomes" id="UP000295030">
    <property type="component" value="Unassembled WGS sequence"/>
</dbReference>
<evidence type="ECO:0000313" key="1">
    <source>
        <dbReference type="EMBL" id="TCK23899.1"/>
    </source>
</evidence>
<sequence>MPPSTAATLPLFYRNPMLLRSQEHGTFGLRRAHDFRFAADTAVVPLVASEFAPASRHYPIVFAPDAAATPLAVLGVAAGRNLFVDGEGQWRAGTYVPGYVRRYPFVPMTNASGGAPMLAVDSASPRVVNGASGEDVDAFFDTAGRPTATSQAAMAFCESYRLEAVRIAAFGKALLDHKLLVDRSVRINYHARRDSAAAPPPEATVNGFRMVDEAAFRALPAEVVARFHAEGWTDLVVLHLASQLGWQALVDASAAKASQAVAAA</sequence>
<dbReference type="RefSeq" id="WP_131836800.1">
    <property type="nucleotide sequence ID" value="NZ_SMFY01000003.1"/>
</dbReference>
<organism evidence="1 2">
    <name type="scientific">Ancylobacter aquaticus</name>
    <dbReference type="NCBI Taxonomy" id="100"/>
    <lineage>
        <taxon>Bacteria</taxon>
        <taxon>Pseudomonadati</taxon>
        <taxon>Pseudomonadota</taxon>
        <taxon>Alphaproteobacteria</taxon>
        <taxon>Hyphomicrobiales</taxon>
        <taxon>Xanthobacteraceae</taxon>
        <taxon>Ancylobacter</taxon>
    </lineage>
</organism>
<dbReference type="AlphaFoldDB" id="A0A4R1HV98"/>
<dbReference type="OrthoDB" id="9806524at2"/>
<protein>
    <submittedName>
        <fullName evidence="1">SapC protein</fullName>
    </submittedName>
</protein>
<proteinExistence type="predicted"/>
<dbReference type="Pfam" id="PF07277">
    <property type="entry name" value="SapC"/>
    <property type="match status" value="1"/>
</dbReference>
<dbReference type="InterPro" id="IPR010836">
    <property type="entry name" value="SapC"/>
</dbReference>
<dbReference type="EMBL" id="SMFY01000003">
    <property type="protein sequence ID" value="TCK23899.1"/>
    <property type="molecule type" value="Genomic_DNA"/>
</dbReference>
<gene>
    <name evidence="1" type="ORF">EV667_3742</name>
</gene>
<reference evidence="1 2" key="1">
    <citation type="submission" date="2019-03" db="EMBL/GenBank/DDBJ databases">
        <title>Genomic Encyclopedia of Type Strains, Phase IV (KMG-IV): sequencing the most valuable type-strain genomes for metagenomic binning, comparative biology and taxonomic classification.</title>
        <authorList>
            <person name="Goeker M."/>
        </authorList>
    </citation>
    <scope>NUCLEOTIDE SEQUENCE [LARGE SCALE GENOMIC DNA]</scope>
    <source>
        <strain evidence="1 2">DSM 101</strain>
    </source>
</reference>
<comment type="caution">
    <text evidence="1">The sequence shown here is derived from an EMBL/GenBank/DDBJ whole genome shotgun (WGS) entry which is preliminary data.</text>
</comment>
<keyword evidence="2" id="KW-1185">Reference proteome</keyword>
<name>A0A4R1HV98_ANCAQ</name>
<accession>A0A4R1HV98</accession>